<gene>
    <name evidence="1" type="ORF">G6011_11383</name>
</gene>
<sequence>MQLIAEKHAAFISRLTKLLDLFVAMRCVSPSDVIRPPHSSETVATSIFEKIGLDVDVIELIKLIPAMRSDIVEGYQWFGVELIPHSKAVTCFANSDISGFIEDLRWGERYNRDGDTKPLPPWMLSLTSGSTCSGQYGADLIYDTHDRTIIQWPSVGPEGNQWEKSPRRPVGTVLDEIITKFQNLEWVPYYDRRDEDEGDDPPARRILEDPNVMQNTFAEGIRLPYDTTAAIQYMKQQGSSDGADELRRSINHFRSWQKIYRDCAWGWGSLTAKHLSRKE</sequence>
<keyword evidence="2" id="KW-1185">Reference proteome</keyword>
<name>A0AAD4IDP8_9PLEO</name>
<comment type="caution">
    <text evidence="1">The sequence shown here is derived from an EMBL/GenBank/DDBJ whole genome shotgun (WGS) entry which is preliminary data.</text>
</comment>
<reference evidence="1" key="1">
    <citation type="submission" date="2021-07" db="EMBL/GenBank/DDBJ databases">
        <title>Genome Resource of American Ginseng Black Spot Pathogen Alternaria panax.</title>
        <authorList>
            <person name="Qiu C."/>
            <person name="Wang W."/>
            <person name="Liu Z."/>
        </authorList>
    </citation>
    <scope>NUCLEOTIDE SEQUENCE</scope>
    <source>
        <strain evidence="1">BNCC115425</strain>
    </source>
</reference>
<dbReference type="EMBL" id="JAANER010000003">
    <property type="protein sequence ID" value="KAG9192649.1"/>
    <property type="molecule type" value="Genomic_DNA"/>
</dbReference>
<dbReference type="AlphaFoldDB" id="A0AAD4IDP8"/>
<accession>A0AAD4IDP8</accession>
<protein>
    <submittedName>
        <fullName evidence="1">Uncharacterized protein</fullName>
    </submittedName>
</protein>
<organism evidence="1 2">
    <name type="scientific">Alternaria panax</name>
    <dbReference type="NCBI Taxonomy" id="48097"/>
    <lineage>
        <taxon>Eukaryota</taxon>
        <taxon>Fungi</taxon>
        <taxon>Dikarya</taxon>
        <taxon>Ascomycota</taxon>
        <taxon>Pezizomycotina</taxon>
        <taxon>Dothideomycetes</taxon>
        <taxon>Pleosporomycetidae</taxon>
        <taxon>Pleosporales</taxon>
        <taxon>Pleosporineae</taxon>
        <taxon>Pleosporaceae</taxon>
        <taxon>Alternaria</taxon>
        <taxon>Alternaria sect. Panax</taxon>
    </lineage>
</organism>
<dbReference type="Proteomes" id="UP001199106">
    <property type="component" value="Unassembled WGS sequence"/>
</dbReference>
<evidence type="ECO:0000313" key="2">
    <source>
        <dbReference type="Proteomes" id="UP001199106"/>
    </source>
</evidence>
<proteinExistence type="predicted"/>
<evidence type="ECO:0000313" key="1">
    <source>
        <dbReference type="EMBL" id="KAG9192649.1"/>
    </source>
</evidence>